<keyword evidence="11" id="KW-1185">Reference proteome</keyword>
<keyword evidence="6 9" id="KW-0472">Membrane</keyword>
<feature type="transmembrane region" description="Helical" evidence="9">
    <location>
        <begin position="277"/>
        <end position="298"/>
    </location>
</feature>
<proteinExistence type="predicted"/>
<feature type="non-terminal residue" evidence="10">
    <location>
        <position position="316"/>
    </location>
</feature>
<evidence type="ECO:0000256" key="6">
    <source>
        <dbReference type="ARBA" id="ARBA00023136"/>
    </source>
</evidence>
<dbReference type="EMBL" id="FZQP02001915">
    <property type="protein sequence ID" value="VVC94254.1"/>
    <property type="molecule type" value="Genomic_DNA"/>
</dbReference>
<evidence type="ECO:0000313" key="11">
    <source>
        <dbReference type="Proteomes" id="UP000324832"/>
    </source>
</evidence>
<keyword evidence="7" id="KW-0675">Receptor</keyword>
<feature type="transmembrane region" description="Helical" evidence="9">
    <location>
        <begin position="123"/>
        <end position="145"/>
    </location>
</feature>
<dbReference type="InterPro" id="IPR004117">
    <property type="entry name" value="7tm6_olfct_rcpt"/>
</dbReference>
<feature type="transmembrane region" description="Helical" evidence="9">
    <location>
        <begin position="66"/>
        <end position="84"/>
    </location>
</feature>
<feature type="transmembrane region" description="Helical" evidence="9">
    <location>
        <begin position="184"/>
        <end position="217"/>
    </location>
</feature>
<evidence type="ECO:0000256" key="4">
    <source>
        <dbReference type="ARBA" id="ARBA00022725"/>
    </source>
</evidence>
<keyword evidence="4" id="KW-0552">Olfaction</keyword>
<protein>
    <recommendedName>
        <fullName evidence="12">Odorant receptor</fullName>
    </recommendedName>
</protein>
<dbReference type="GO" id="GO:0007165">
    <property type="term" value="P:signal transduction"/>
    <property type="evidence" value="ECO:0007669"/>
    <property type="project" value="UniProtKB-KW"/>
</dbReference>
<keyword evidence="5 9" id="KW-1133">Transmembrane helix</keyword>
<evidence type="ECO:0000256" key="7">
    <source>
        <dbReference type="ARBA" id="ARBA00023170"/>
    </source>
</evidence>
<sequence>MFYKVLSLAMSIVSLGNKSWWGYEEPHKLIKLNSLVIVIFAPACLATQLMYLYVNRSVITFDTLGVIFSIVPVSALANVNVYSARLGSYKTIMNDFMSKIHIFNKFSQNDEFMKKKILTIERVTRWTAYYLIFFFAINWVAWIWIPVYNNIRYKEHIQNRTMKLQTCIYMWFPFDYNYNYTNWLLIHILNIYIVGCGVIVMMIFHTLNYIFIFHLIGHIQILKHKLRTELTNDMSDDVVFKNVEAAFGINVAANYLHNLLGDSLIMYQIMYGNRENVILYIVMVCVYMGELILMSFVLEEIKRQCCFFCNLFNIEF</sequence>
<keyword evidence="2" id="KW-0716">Sensory transduction</keyword>
<evidence type="ECO:0000256" key="9">
    <source>
        <dbReference type="SAM" id="Phobius"/>
    </source>
</evidence>
<dbReference type="AlphaFoldDB" id="A0A5E4QAI3"/>
<evidence type="ECO:0000256" key="8">
    <source>
        <dbReference type="ARBA" id="ARBA00023224"/>
    </source>
</evidence>
<evidence type="ECO:0000256" key="1">
    <source>
        <dbReference type="ARBA" id="ARBA00004141"/>
    </source>
</evidence>
<evidence type="ECO:0000256" key="2">
    <source>
        <dbReference type="ARBA" id="ARBA00022606"/>
    </source>
</evidence>
<dbReference type="GO" id="GO:0004984">
    <property type="term" value="F:olfactory receptor activity"/>
    <property type="evidence" value="ECO:0007669"/>
    <property type="project" value="InterPro"/>
</dbReference>
<evidence type="ECO:0000313" key="10">
    <source>
        <dbReference type="EMBL" id="VVC94254.1"/>
    </source>
</evidence>
<name>A0A5E4QAI3_9NEOP</name>
<dbReference type="GO" id="GO:0016020">
    <property type="term" value="C:membrane"/>
    <property type="evidence" value="ECO:0007669"/>
    <property type="project" value="UniProtKB-SubCell"/>
</dbReference>
<organism evidence="10 11">
    <name type="scientific">Leptidea sinapis</name>
    <dbReference type="NCBI Taxonomy" id="189913"/>
    <lineage>
        <taxon>Eukaryota</taxon>
        <taxon>Metazoa</taxon>
        <taxon>Ecdysozoa</taxon>
        <taxon>Arthropoda</taxon>
        <taxon>Hexapoda</taxon>
        <taxon>Insecta</taxon>
        <taxon>Pterygota</taxon>
        <taxon>Neoptera</taxon>
        <taxon>Endopterygota</taxon>
        <taxon>Lepidoptera</taxon>
        <taxon>Glossata</taxon>
        <taxon>Ditrysia</taxon>
        <taxon>Papilionoidea</taxon>
        <taxon>Pieridae</taxon>
        <taxon>Dismorphiinae</taxon>
        <taxon>Leptidea</taxon>
    </lineage>
</organism>
<keyword evidence="8" id="KW-0807">Transducer</keyword>
<dbReference type="Pfam" id="PF02949">
    <property type="entry name" value="7tm_6"/>
    <property type="match status" value="1"/>
</dbReference>
<evidence type="ECO:0000256" key="5">
    <source>
        <dbReference type="ARBA" id="ARBA00022989"/>
    </source>
</evidence>
<evidence type="ECO:0008006" key="12">
    <source>
        <dbReference type="Google" id="ProtNLM"/>
    </source>
</evidence>
<reference evidence="10 11" key="1">
    <citation type="submission" date="2017-07" db="EMBL/GenBank/DDBJ databases">
        <authorList>
            <person name="Talla V."/>
            <person name="Backstrom N."/>
        </authorList>
    </citation>
    <scope>NUCLEOTIDE SEQUENCE [LARGE SCALE GENOMIC DNA]</scope>
</reference>
<feature type="transmembrane region" description="Helical" evidence="9">
    <location>
        <begin position="35"/>
        <end position="54"/>
    </location>
</feature>
<comment type="subcellular location">
    <subcellularLocation>
        <location evidence="1">Membrane</location>
        <topology evidence="1">Multi-pass membrane protein</topology>
    </subcellularLocation>
</comment>
<accession>A0A5E4QAI3</accession>
<dbReference type="Proteomes" id="UP000324832">
    <property type="component" value="Unassembled WGS sequence"/>
</dbReference>
<keyword evidence="3 9" id="KW-0812">Transmembrane</keyword>
<gene>
    <name evidence="10" type="ORF">LSINAPIS_LOCUS6250</name>
</gene>
<evidence type="ECO:0000256" key="3">
    <source>
        <dbReference type="ARBA" id="ARBA00022692"/>
    </source>
</evidence>
<dbReference type="GO" id="GO:0005549">
    <property type="term" value="F:odorant binding"/>
    <property type="evidence" value="ECO:0007669"/>
    <property type="project" value="InterPro"/>
</dbReference>